<organism evidence="3 4">
    <name type="scientific">Planobispora longispora</name>
    <dbReference type="NCBI Taxonomy" id="28887"/>
    <lineage>
        <taxon>Bacteria</taxon>
        <taxon>Bacillati</taxon>
        <taxon>Actinomycetota</taxon>
        <taxon>Actinomycetes</taxon>
        <taxon>Streptosporangiales</taxon>
        <taxon>Streptosporangiaceae</taxon>
        <taxon>Planobispora</taxon>
    </lineage>
</organism>
<evidence type="ECO:0000313" key="3">
    <source>
        <dbReference type="EMBL" id="GIH73677.1"/>
    </source>
</evidence>
<dbReference type="Gene3D" id="3.40.50.2000">
    <property type="entry name" value="Glycogen Phosphorylase B"/>
    <property type="match status" value="2"/>
</dbReference>
<dbReference type="InterPro" id="IPR002201">
    <property type="entry name" value="Glyco_trans_9"/>
</dbReference>
<dbReference type="GO" id="GO:0009244">
    <property type="term" value="P:lipopolysaccharide core region biosynthetic process"/>
    <property type="evidence" value="ECO:0007669"/>
    <property type="project" value="TreeGrafter"/>
</dbReference>
<sequence>MAVTGVPRAGDPGDARGDGRPVLLVLRGLALGDLLTAVPALRALRRACPGHRIVLAAPAALAELLPLIGAVDELLDVSGPGPVPVPAPGLPAPDIAVNLHGRGPQSVGALCRTGAGRLLTHAHPDFPGTPGPAWRADAHEVRRWCDLLGWYGIPADPADLRLAVPDGTDGAAGGTAGARTGPVVIHPGAAHPARRWPPERFARVAAELRAAGHDVVVTGGPAERELALRVAHLARLPGENVLAGRTGLRELAALLTGARLLVCGDTGVAHLASAYGTPSVVLFGPVSPALWGPPPDGPHIALWAGWSGDPHGGQPDPGLLRIDVPEVLDAALKLTEVSVR</sequence>
<dbReference type="GO" id="GO:0005829">
    <property type="term" value="C:cytosol"/>
    <property type="evidence" value="ECO:0007669"/>
    <property type="project" value="TreeGrafter"/>
</dbReference>
<evidence type="ECO:0000313" key="4">
    <source>
        <dbReference type="Proteomes" id="UP000616724"/>
    </source>
</evidence>
<keyword evidence="4" id="KW-1185">Reference proteome</keyword>
<dbReference type="CDD" id="cd03789">
    <property type="entry name" value="GT9_LPS_heptosyltransferase"/>
    <property type="match status" value="1"/>
</dbReference>
<evidence type="ECO:0000256" key="2">
    <source>
        <dbReference type="ARBA" id="ARBA00022679"/>
    </source>
</evidence>
<evidence type="ECO:0000256" key="1">
    <source>
        <dbReference type="ARBA" id="ARBA00022676"/>
    </source>
</evidence>
<keyword evidence="1" id="KW-0328">Glycosyltransferase</keyword>
<comment type="caution">
    <text evidence="3">The sequence shown here is derived from an EMBL/GenBank/DDBJ whole genome shotgun (WGS) entry which is preliminary data.</text>
</comment>
<dbReference type="EMBL" id="BOOH01000001">
    <property type="protein sequence ID" value="GIH73677.1"/>
    <property type="molecule type" value="Genomic_DNA"/>
</dbReference>
<reference evidence="3 4" key="1">
    <citation type="submission" date="2021-01" db="EMBL/GenBank/DDBJ databases">
        <title>Whole genome shotgun sequence of Planobispora longispora NBRC 13918.</title>
        <authorList>
            <person name="Komaki H."/>
            <person name="Tamura T."/>
        </authorList>
    </citation>
    <scope>NUCLEOTIDE SEQUENCE [LARGE SCALE GENOMIC DNA]</scope>
    <source>
        <strain evidence="3 4">NBRC 13918</strain>
    </source>
</reference>
<gene>
    <name evidence="3" type="ORF">Plo01_01060</name>
</gene>
<keyword evidence="2 3" id="KW-0808">Transferase</keyword>
<accession>A0A8J3RGZ4</accession>
<dbReference type="Pfam" id="PF01075">
    <property type="entry name" value="Glyco_transf_9"/>
    <property type="match status" value="1"/>
</dbReference>
<dbReference type="PANTHER" id="PTHR30160:SF1">
    <property type="entry name" value="LIPOPOLYSACCHARIDE 1,2-N-ACETYLGLUCOSAMINETRANSFERASE-RELATED"/>
    <property type="match status" value="1"/>
</dbReference>
<dbReference type="PANTHER" id="PTHR30160">
    <property type="entry name" value="TETRAACYLDISACCHARIDE 4'-KINASE-RELATED"/>
    <property type="match status" value="1"/>
</dbReference>
<dbReference type="GO" id="GO:0008713">
    <property type="term" value="F:ADP-heptose-lipopolysaccharide heptosyltransferase activity"/>
    <property type="evidence" value="ECO:0007669"/>
    <property type="project" value="TreeGrafter"/>
</dbReference>
<dbReference type="InterPro" id="IPR051199">
    <property type="entry name" value="LPS_LOS_Heptosyltrfase"/>
</dbReference>
<dbReference type="AlphaFoldDB" id="A0A8J3RGZ4"/>
<name>A0A8J3RGZ4_9ACTN</name>
<proteinExistence type="predicted"/>
<protein>
    <submittedName>
        <fullName evidence="3">Glycosyl transferase</fullName>
    </submittedName>
</protein>
<dbReference type="RefSeq" id="WP_239315713.1">
    <property type="nucleotide sequence ID" value="NZ_BOOH01000001.1"/>
</dbReference>
<dbReference type="Proteomes" id="UP000616724">
    <property type="component" value="Unassembled WGS sequence"/>
</dbReference>
<dbReference type="SUPFAM" id="SSF53756">
    <property type="entry name" value="UDP-Glycosyltransferase/glycogen phosphorylase"/>
    <property type="match status" value="1"/>
</dbReference>